<proteinExistence type="predicted"/>
<dbReference type="SUPFAM" id="SSF46894">
    <property type="entry name" value="C-terminal effector domain of the bipartite response regulators"/>
    <property type="match status" value="1"/>
</dbReference>
<feature type="DNA-binding region" description="OmpR/PhoB-type" evidence="7">
    <location>
        <begin position="131"/>
        <end position="229"/>
    </location>
</feature>
<dbReference type="GO" id="GO:0000156">
    <property type="term" value="F:phosphorelay response regulator activity"/>
    <property type="evidence" value="ECO:0007669"/>
    <property type="project" value="TreeGrafter"/>
</dbReference>
<evidence type="ECO:0000313" key="11">
    <source>
        <dbReference type="Proteomes" id="UP000070456"/>
    </source>
</evidence>
<evidence type="ECO:0000259" key="9">
    <source>
        <dbReference type="PROSITE" id="PS51755"/>
    </source>
</evidence>
<evidence type="ECO:0000256" key="7">
    <source>
        <dbReference type="PROSITE-ProRule" id="PRU01091"/>
    </source>
</evidence>
<keyword evidence="4" id="KW-0804">Transcription</keyword>
<evidence type="ECO:0000256" key="4">
    <source>
        <dbReference type="ARBA" id="ARBA00023163"/>
    </source>
</evidence>
<feature type="domain" description="OmpR/PhoB-type" evidence="9">
    <location>
        <begin position="131"/>
        <end position="229"/>
    </location>
</feature>
<protein>
    <recommendedName>
        <fullName evidence="1">Stage 0 sporulation protein A homolog</fullName>
    </recommendedName>
</protein>
<dbReference type="SUPFAM" id="SSF52172">
    <property type="entry name" value="CheY-like"/>
    <property type="match status" value="1"/>
</dbReference>
<dbReference type="InterPro" id="IPR011006">
    <property type="entry name" value="CheY-like_superfamily"/>
</dbReference>
<dbReference type="Gene3D" id="6.10.250.690">
    <property type="match status" value="1"/>
</dbReference>
<dbReference type="PANTHER" id="PTHR48111">
    <property type="entry name" value="REGULATOR OF RPOS"/>
    <property type="match status" value="1"/>
</dbReference>
<dbReference type="STRING" id="520762.AN619_25140"/>
<keyword evidence="11" id="KW-1185">Reference proteome</keyword>
<dbReference type="CDD" id="cd00383">
    <property type="entry name" value="trans_reg_C"/>
    <property type="match status" value="1"/>
</dbReference>
<evidence type="ECO:0000259" key="8">
    <source>
        <dbReference type="PROSITE" id="PS50110"/>
    </source>
</evidence>
<organism evidence="10 11">
    <name type="scientific">Thermotalea metallivorans</name>
    <dbReference type="NCBI Taxonomy" id="520762"/>
    <lineage>
        <taxon>Bacteria</taxon>
        <taxon>Bacillati</taxon>
        <taxon>Bacillota</taxon>
        <taxon>Clostridia</taxon>
        <taxon>Peptostreptococcales</taxon>
        <taxon>Thermotaleaceae</taxon>
        <taxon>Thermotalea</taxon>
    </lineage>
</organism>
<comment type="caution">
    <text evidence="10">The sequence shown here is derived from an EMBL/GenBank/DDBJ whole genome shotgun (WGS) entry which is preliminary data.</text>
</comment>
<evidence type="ECO:0000256" key="3">
    <source>
        <dbReference type="ARBA" id="ARBA00023125"/>
    </source>
</evidence>
<dbReference type="InterPro" id="IPR001789">
    <property type="entry name" value="Sig_transdc_resp-reg_receiver"/>
</dbReference>
<accession>A0A140L0X1</accession>
<gene>
    <name evidence="10" type="primary">walR_4</name>
    <name evidence="10" type="ORF">AN619_25140</name>
</gene>
<dbReference type="OrthoDB" id="1898250at2"/>
<evidence type="ECO:0000313" key="10">
    <source>
        <dbReference type="EMBL" id="KXG74196.1"/>
    </source>
</evidence>
<dbReference type="EMBL" id="LOEE01000061">
    <property type="protein sequence ID" value="KXG74196.1"/>
    <property type="molecule type" value="Genomic_DNA"/>
</dbReference>
<dbReference type="InterPro" id="IPR001867">
    <property type="entry name" value="OmpR/PhoB-type_DNA-bd"/>
</dbReference>
<dbReference type="Pfam" id="PF00072">
    <property type="entry name" value="Response_reg"/>
    <property type="match status" value="1"/>
</dbReference>
<reference evidence="10 11" key="1">
    <citation type="submission" date="2015-12" db="EMBL/GenBank/DDBJ databases">
        <title>Draft genome sequence of the thermoanaerobe Thermotalea metallivorans, an isolate from the runoff channel of the Great Artesian Basin, Australia.</title>
        <authorList>
            <person name="Patel B.K."/>
        </authorList>
    </citation>
    <scope>NUCLEOTIDE SEQUENCE [LARGE SCALE GENOMIC DNA]</scope>
    <source>
        <strain evidence="10 11">B2-1</strain>
    </source>
</reference>
<dbReference type="SMART" id="SM00448">
    <property type="entry name" value="REC"/>
    <property type="match status" value="1"/>
</dbReference>
<evidence type="ECO:0000256" key="2">
    <source>
        <dbReference type="ARBA" id="ARBA00023015"/>
    </source>
</evidence>
<evidence type="ECO:0000256" key="6">
    <source>
        <dbReference type="PROSITE-ProRule" id="PRU00169"/>
    </source>
</evidence>
<dbReference type="Gene3D" id="3.40.50.2300">
    <property type="match status" value="1"/>
</dbReference>
<dbReference type="Proteomes" id="UP000070456">
    <property type="component" value="Unassembled WGS sequence"/>
</dbReference>
<dbReference type="PROSITE" id="PS50110">
    <property type="entry name" value="RESPONSE_REGULATORY"/>
    <property type="match status" value="1"/>
</dbReference>
<comment type="function">
    <text evidence="5">May play the central regulatory role in sporulation. It may be an element of the effector pathway responsible for the activation of sporulation genes in response to nutritional stress. Spo0A may act in concert with spo0H (a sigma factor) to control the expression of some genes that are critical to the sporulation process.</text>
</comment>
<dbReference type="SMART" id="SM00862">
    <property type="entry name" value="Trans_reg_C"/>
    <property type="match status" value="1"/>
</dbReference>
<dbReference type="InterPro" id="IPR016032">
    <property type="entry name" value="Sig_transdc_resp-reg_C-effctor"/>
</dbReference>
<sequence>MHKILVVDDEKKIVHMISEFMKIYEIQVVPAYSGKEAMEKLDPSIQLIILDINMESLNGIEVCKKIREASNRIPIIFLSSNTAQCDKILGLGVGADDYITKPFDPLELVARVKAHIRRYRDYNPNVKGDENKIIQFDDIVVYRSAHKVTKKGQEVPLSSTEFKLLLYLIDHVHIAMTRKQILQDVWESEHYDENTVTTYVKRLRSKLFDCSRDQKYIQSIRGIGYIFEAEIFERNQ</sequence>
<dbReference type="InterPro" id="IPR039420">
    <property type="entry name" value="WalR-like"/>
</dbReference>
<feature type="domain" description="Response regulatory" evidence="8">
    <location>
        <begin position="3"/>
        <end position="116"/>
    </location>
</feature>
<dbReference type="GO" id="GO:0005829">
    <property type="term" value="C:cytosol"/>
    <property type="evidence" value="ECO:0007669"/>
    <property type="project" value="TreeGrafter"/>
</dbReference>
<dbReference type="PANTHER" id="PTHR48111:SF2">
    <property type="entry name" value="RESPONSE REGULATOR SAER"/>
    <property type="match status" value="1"/>
</dbReference>
<evidence type="ECO:0000256" key="1">
    <source>
        <dbReference type="ARBA" id="ARBA00018672"/>
    </source>
</evidence>
<keyword evidence="6" id="KW-0597">Phosphoprotein</keyword>
<dbReference type="Gene3D" id="1.10.10.10">
    <property type="entry name" value="Winged helix-like DNA-binding domain superfamily/Winged helix DNA-binding domain"/>
    <property type="match status" value="1"/>
</dbReference>
<keyword evidence="2" id="KW-0805">Transcription regulation</keyword>
<feature type="modified residue" description="4-aspartylphosphate" evidence="6">
    <location>
        <position position="51"/>
    </location>
</feature>
<dbReference type="InterPro" id="IPR036388">
    <property type="entry name" value="WH-like_DNA-bd_sf"/>
</dbReference>
<dbReference type="GO" id="GO:0032993">
    <property type="term" value="C:protein-DNA complex"/>
    <property type="evidence" value="ECO:0007669"/>
    <property type="project" value="TreeGrafter"/>
</dbReference>
<dbReference type="GO" id="GO:0000976">
    <property type="term" value="F:transcription cis-regulatory region binding"/>
    <property type="evidence" value="ECO:0007669"/>
    <property type="project" value="TreeGrafter"/>
</dbReference>
<dbReference type="RefSeq" id="WP_068557454.1">
    <property type="nucleotide sequence ID" value="NZ_LOEE01000061.1"/>
</dbReference>
<evidence type="ECO:0000256" key="5">
    <source>
        <dbReference type="ARBA" id="ARBA00024867"/>
    </source>
</evidence>
<dbReference type="GO" id="GO:0006355">
    <property type="term" value="P:regulation of DNA-templated transcription"/>
    <property type="evidence" value="ECO:0007669"/>
    <property type="project" value="InterPro"/>
</dbReference>
<dbReference type="AlphaFoldDB" id="A0A140L0X1"/>
<dbReference type="Pfam" id="PF00486">
    <property type="entry name" value="Trans_reg_C"/>
    <property type="match status" value="1"/>
</dbReference>
<keyword evidence="3 7" id="KW-0238">DNA-binding</keyword>
<name>A0A140L0X1_9FIRM</name>
<dbReference type="PROSITE" id="PS51755">
    <property type="entry name" value="OMPR_PHOB"/>
    <property type="match status" value="1"/>
</dbReference>